<evidence type="ECO:0000256" key="1">
    <source>
        <dbReference type="ARBA" id="ARBA00023125"/>
    </source>
</evidence>
<dbReference type="AlphaFoldDB" id="A0A1V4INL6"/>
<keyword evidence="6" id="KW-1185">Reference proteome</keyword>
<dbReference type="PANTHER" id="PTHR43479">
    <property type="entry name" value="ACREF/ENVCD OPERON REPRESSOR-RELATED"/>
    <property type="match status" value="1"/>
</dbReference>
<dbReference type="Proteomes" id="UP000265930">
    <property type="component" value="Unassembled WGS sequence"/>
</dbReference>
<dbReference type="STRING" id="225345.CLCHR_24250"/>
<comment type="caution">
    <text evidence="4">The sequence shown here is derived from an EMBL/GenBank/DDBJ whole genome shotgun (WGS) entry which is preliminary data.</text>
</comment>
<dbReference type="EMBL" id="QXDJ01000003">
    <property type="protein sequence ID" value="RII34078.1"/>
    <property type="molecule type" value="Genomic_DNA"/>
</dbReference>
<organism evidence="4 6">
    <name type="scientific">Clostridium chromiireducens</name>
    <dbReference type="NCBI Taxonomy" id="225345"/>
    <lineage>
        <taxon>Bacteria</taxon>
        <taxon>Bacillati</taxon>
        <taxon>Bacillota</taxon>
        <taxon>Clostridia</taxon>
        <taxon>Eubacteriales</taxon>
        <taxon>Clostridiaceae</taxon>
        <taxon>Clostridium</taxon>
    </lineage>
</organism>
<evidence type="ECO:0000313" key="5">
    <source>
        <dbReference type="EMBL" id="RII34078.1"/>
    </source>
</evidence>
<dbReference type="EMBL" id="MZGT01000029">
    <property type="protein sequence ID" value="OPJ61631.1"/>
    <property type="molecule type" value="Genomic_DNA"/>
</dbReference>
<evidence type="ECO:0000313" key="7">
    <source>
        <dbReference type="Proteomes" id="UP000265930"/>
    </source>
</evidence>
<dbReference type="GO" id="GO:0003677">
    <property type="term" value="F:DNA binding"/>
    <property type="evidence" value="ECO:0007669"/>
    <property type="project" value="UniProtKB-UniRule"/>
</dbReference>
<gene>
    <name evidence="4" type="ORF">CLCHR_24250</name>
    <name evidence="5" type="ORF">D2A34_12945</name>
</gene>
<protein>
    <submittedName>
        <fullName evidence="5">TetR/AcrR family transcriptional regulator</fullName>
    </submittedName>
</protein>
<dbReference type="Gene3D" id="1.10.357.10">
    <property type="entry name" value="Tetracycline Repressor, domain 2"/>
    <property type="match status" value="1"/>
</dbReference>
<accession>A0A1V4INL6</accession>
<feature type="DNA-binding region" description="H-T-H motif" evidence="2">
    <location>
        <begin position="35"/>
        <end position="54"/>
    </location>
</feature>
<dbReference type="InterPro" id="IPR009057">
    <property type="entry name" value="Homeodomain-like_sf"/>
</dbReference>
<proteinExistence type="predicted"/>
<evidence type="ECO:0000259" key="3">
    <source>
        <dbReference type="PROSITE" id="PS50977"/>
    </source>
</evidence>
<dbReference type="PANTHER" id="PTHR43479:SF11">
    <property type="entry name" value="ACREF_ENVCD OPERON REPRESSOR-RELATED"/>
    <property type="match status" value="1"/>
</dbReference>
<name>A0A1V4INL6_9CLOT</name>
<dbReference type="Pfam" id="PF00440">
    <property type="entry name" value="TetR_N"/>
    <property type="match status" value="1"/>
</dbReference>
<feature type="domain" description="HTH tetR-type" evidence="3">
    <location>
        <begin position="12"/>
        <end position="72"/>
    </location>
</feature>
<dbReference type="InterPro" id="IPR001647">
    <property type="entry name" value="HTH_TetR"/>
</dbReference>
<keyword evidence="1 2" id="KW-0238">DNA-binding</keyword>
<evidence type="ECO:0000256" key="2">
    <source>
        <dbReference type="PROSITE-ProRule" id="PRU00335"/>
    </source>
</evidence>
<reference evidence="5 7" key="2">
    <citation type="submission" date="2018-08" db="EMBL/GenBank/DDBJ databases">
        <title>Genome of Clostridium chromiireducens C1, DSM12136.</title>
        <authorList>
            <person name="Xing M."/>
            <person name="Wei Y."/>
            <person name="Ang E.L."/>
            <person name="Zhao H."/>
            <person name="Zhang Y."/>
        </authorList>
    </citation>
    <scope>NUCLEOTIDE SEQUENCE [LARGE SCALE GENOMIC DNA]</scope>
    <source>
        <strain evidence="5 7">C1</strain>
    </source>
</reference>
<dbReference type="Proteomes" id="UP000191056">
    <property type="component" value="Unassembled WGS sequence"/>
</dbReference>
<evidence type="ECO:0000313" key="6">
    <source>
        <dbReference type="Proteomes" id="UP000191056"/>
    </source>
</evidence>
<sequence length="173" mass="20344">MAATNHSQTIKKDTKDFITTAMLQLLATEKLSELTVSQVCKRAGVSRMAFYRNFNDLEQILYEYYKPKIAAVFYTIQQNPPFSDKFDIQLKFFSTFSDDLLSSVDRGYEPIIQQIFIEEITKFYAPDSGEYWTTFMSAGVYAVWRKWFLSGQQKPLQEIMEFFKQFDTLKKTF</sequence>
<dbReference type="InterPro" id="IPR050624">
    <property type="entry name" value="HTH-type_Tx_Regulator"/>
</dbReference>
<reference evidence="4 6" key="1">
    <citation type="submission" date="2017-03" db="EMBL/GenBank/DDBJ databases">
        <title>Genome sequence of Clostridium chromiireducens DSM 23318.</title>
        <authorList>
            <person name="Poehlein A."/>
            <person name="Daniel R."/>
        </authorList>
    </citation>
    <scope>NUCLEOTIDE SEQUENCE [LARGE SCALE GENOMIC DNA]</scope>
    <source>
        <strain evidence="4 6">DSM 23318</strain>
    </source>
</reference>
<evidence type="ECO:0000313" key="4">
    <source>
        <dbReference type="EMBL" id="OPJ61631.1"/>
    </source>
</evidence>
<dbReference type="RefSeq" id="WP_079440049.1">
    <property type="nucleotide sequence ID" value="NZ_MZGT01000029.1"/>
</dbReference>
<dbReference type="PROSITE" id="PS50977">
    <property type="entry name" value="HTH_TETR_2"/>
    <property type="match status" value="1"/>
</dbReference>
<dbReference type="OrthoDB" id="9810250at2"/>
<dbReference type="SUPFAM" id="SSF46689">
    <property type="entry name" value="Homeodomain-like"/>
    <property type="match status" value="1"/>
</dbReference>